<name>A0AAP5M618_9CYAN</name>
<feature type="region of interest" description="Disordered" evidence="2">
    <location>
        <begin position="483"/>
        <end position="504"/>
    </location>
</feature>
<proteinExistence type="inferred from homology"/>
<organism evidence="5 6">
    <name type="scientific">Aetokthonos hydrillicola Thurmond2011</name>
    <dbReference type="NCBI Taxonomy" id="2712845"/>
    <lineage>
        <taxon>Bacteria</taxon>
        <taxon>Bacillati</taxon>
        <taxon>Cyanobacteriota</taxon>
        <taxon>Cyanophyceae</taxon>
        <taxon>Nostocales</taxon>
        <taxon>Hapalosiphonaceae</taxon>
        <taxon>Aetokthonos</taxon>
    </lineage>
</organism>
<dbReference type="RefSeq" id="WP_208338315.1">
    <property type="nucleotide sequence ID" value="NZ_CAWQFN010000041.1"/>
</dbReference>
<keyword evidence="6" id="KW-1185">Reference proteome</keyword>
<dbReference type="Gene3D" id="3.30.830.10">
    <property type="entry name" value="Metalloenzyme, LuxS/M16 peptidase-like"/>
    <property type="match status" value="4"/>
</dbReference>
<dbReference type="InterPro" id="IPR011765">
    <property type="entry name" value="Pept_M16_N"/>
</dbReference>
<evidence type="ECO:0000259" key="3">
    <source>
        <dbReference type="Pfam" id="PF00675"/>
    </source>
</evidence>
<feature type="region of interest" description="Disordered" evidence="2">
    <location>
        <begin position="281"/>
        <end position="300"/>
    </location>
</feature>
<evidence type="ECO:0000313" key="5">
    <source>
        <dbReference type="EMBL" id="MDR9893690.1"/>
    </source>
</evidence>
<dbReference type="GO" id="GO:0046872">
    <property type="term" value="F:metal ion binding"/>
    <property type="evidence" value="ECO:0007669"/>
    <property type="project" value="InterPro"/>
</dbReference>
<feature type="domain" description="Peptidase M16 C-terminal" evidence="4">
    <location>
        <begin position="228"/>
        <end position="413"/>
    </location>
</feature>
<dbReference type="Proteomes" id="UP000667802">
    <property type="component" value="Unassembled WGS sequence"/>
</dbReference>
<dbReference type="EMBL" id="JAALHA020000001">
    <property type="protein sequence ID" value="MDR9893690.1"/>
    <property type="molecule type" value="Genomic_DNA"/>
</dbReference>
<evidence type="ECO:0000313" key="6">
    <source>
        <dbReference type="Proteomes" id="UP000667802"/>
    </source>
</evidence>
<evidence type="ECO:0000256" key="1">
    <source>
        <dbReference type="ARBA" id="ARBA00007261"/>
    </source>
</evidence>
<reference evidence="6" key="1">
    <citation type="journal article" date="2021" name="Science">
        <title>Hunting the eagle killer: A cyanobacterial neurotoxin causes vacuolar myelinopathy.</title>
        <authorList>
            <person name="Breinlinger S."/>
            <person name="Phillips T.J."/>
            <person name="Haram B.N."/>
            <person name="Mares J."/>
            <person name="Martinez Yerena J.A."/>
            <person name="Hrouzek P."/>
            <person name="Sobotka R."/>
            <person name="Henderson W.M."/>
            <person name="Schmieder P."/>
            <person name="Williams S.M."/>
            <person name="Lauderdale J.D."/>
            <person name="Wilde H.D."/>
            <person name="Gerrin W."/>
            <person name="Kust A."/>
            <person name="Washington J.W."/>
            <person name="Wagner C."/>
            <person name="Geier B."/>
            <person name="Liebeke M."/>
            <person name="Enke H."/>
            <person name="Niedermeyer T.H.J."/>
            <person name="Wilde S.B."/>
        </authorList>
    </citation>
    <scope>NUCLEOTIDE SEQUENCE [LARGE SCALE GENOMIC DNA]</scope>
    <source>
        <strain evidence="6">Thurmond2011</strain>
    </source>
</reference>
<feature type="compositionally biased region" description="Polar residues" evidence="2">
    <location>
        <begin position="483"/>
        <end position="498"/>
    </location>
</feature>
<protein>
    <submittedName>
        <fullName evidence="5">Insulinase family protein</fullName>
    </submittedName>
</protein>
<sequence length="969" mass="106990">MSVFYKPRRRRFYRFRSFLLIFGFIFLLSVGGESAYSHLIAVSKWVNFPNTEVSKKTSVLLTENVRKTTLENGLTVLTKEVHTSPVVTVQVWYKVGSRSEEPGVNGIAHQLEHMMFRGTKNRPIQFGQLFNALGSDSNAFTSYDQTAYYNTVEPNKLKALLTLEADRMDNSVIDTSKLEYEKRVVISELQGYENSPNYRLNRAVMRKAFPNHPYGLPVGGLRSDVEKFQVEQVRKYYRNFYSPDNAVLVIVGDFQTAPTLKAVKQTFGKISKQKRELLAEAQRRRGVEEQGSKRAGGGAPTVLKEPGAGKLLEAIYPLPNVNHPDVPALNVMDNILTEGKSSRLYQALVEAGLASDVSASVVNISDFGWYDLSVTAVENQNLTKIDSTLSDAIAYFIQKGPTAEEVKRAKTQLEASVVLGNLDITSQATQLGNDETTSGDYRYTDRYLAAVRQVTVADVQRVASKYLKQQVRTVGFFEPTKQVETASSKTNSTQTTERFASGTPVSPKEIAKYLPPVDWSYSSPTTRTLPQELILSNKLRVLLLPDKNTPTVTLNGFIKAGTEFDPDNKVGLSSLVAQNLMNGTKTKDVLTIAKSLDDRGASLTFKTYREGVQIQGNSLATDLSVLIKTLADVIKNPTFPAKELELSRQNALTSLKQELDDPSEVAKRTFAQSVYPKKHPAHKFPTQESLQAISRKDLIDFKTKLYRPDTTVLSLVGDFAPQQVRSLLTKEFGDWKVNGQPPNLTYPAVSLPKTVVSLNPVIPGKTQAITYMGSTAINRKDPRYYAATVLNQILGGDTLSSRLGAEIRDRQGLTYGIYSNFMAGKNAGTFLIEMQTSPEDTTAAVSSTRQVLKQITEQGVTELEVETAKRALLSSYTVSLANPDELGYKILMNEVYALSEEELRAFREKIQAVSVEQVNQAARELLHPDTIVVVTAGPSVVGLKNPCDGCSTSPAAVGNRKPKAGNIGQ</sequence>
<dbReference type="InterPro" id="IPR050361">
    <property type="entry name" value="MPP/UQCRC_Complex"/>
</dbReference>
<evidence type="ECO:0000259" key="4">
    <source>
        <dbReference type="Pfam" id="PF05193"/>
    </source>
</evidence>
<dbReference type="PANTHER" id="PTHR11851:SF49">
    <property type="entry name" value="MITOCHONDRIAL-PROCESSING PEPTIDASE SUBUNIT ALPHA"/>
    <property type="match status" value="1"/>
</dbReference>
<feature type="compositionally biased region" description="Basic and acidic residues" evidence="2">
    <location>
        <begin position="281"/>
        <end position="292"/>
    </location>
</feature>
<dbReference type="SUPFAM" id="SSF63411">
    <property type="entry name" value="LuxS/MPP-like metallohydrolase"/>
    <property type="match status" value="4"/>
</dbReference>
<feature type="domain" description="Peptidase M16 C-terminal" evidence="4">
    <location>
        <begin position="693"/>
        <end position="872"/>
    </location>
</feature>
<evidence type="ECO:0000256" key="2">
    <source>
        <dbReference type="SAM" id="MobiDB-lite"/>
    </source>
</evidence>
<comment type="similarity">
    <text evidence="1">Belongs to the peptidase M16 family.</text>
</comment>
<dbReference type="InterPro" id="IPR007863">
    <property type="entry name" value="Peptidase_M16_C"/>
</dbReference>
<feature type="domain" description="Peptidase M16 N-terminal" evidence="3">
    <location>
        <begin position="541"/>
        <end position="668"/>
    </location>
</feature>
<dbReference type="Pfam" id="PF05193">
    <property type="entry name" value="Peptidase_M16_C"/>
    <property type="match status" value="2"/>
</dbReference>
<dbReference type="Pfam" id="PF00675">
    <property type="entry name" value="Peptidase_M16"/>
    <property type="match status" value="2"/>
</dbReference>
<accession>A0AAP5M618</accession>
<comment type="caution">
    <text evidence="5">The sequence shown here is derived from an EMBL/GenBank/DDBJ whole genome shotgun (WGS) entry which is preliminary data.</text>
</comment>
<dbReference type="InterPro" id="IPR011249">
    <property type="entry name" value="Metalloenz_LuxS/M16"/>
</dbReference>
<dbReference type="AlphaFoldDB" id="A0AAP5M618"/>
<gene>
    <name evidence="5" type="ORF">G7B40_003740</name>
</gene>
<feature type="domain" description="Peptidase M16 N-terminal" evidence="3">
    <location>
        <begin position="76"/>
        <end position="218"/>
    </location>
</feature>
<dbReference type="PANTHER" id="PTHR11851">
    <property type="entry name" value="METALLOPROTEASE"/>
    <property type="match status" value="1"/>
</dbReference>